<evidence type="ECO:0008006" key="4">
    <source>
        <dbReference type="Google" id="ProtNLM"/>
    </source>
</evidence>
<dbReference type="OrthoDB" id="1748438at2759"/>
<organism evidence="2 3">
    <name type="scientific">Jatropha curcas</name>
    <name type="common">Barbados nut</name>
    <dbReference type="NCBI Taxonomy" id="180498"/>
    <lineage>
        <taxon>Eukaryota</taxon>
        <taxon>Viridiplantae</taxon>
        <taxon>Streptophyta</taxon>
        <taxon>Embryophyta</taxon>
        <taxon>Tracheophyta</taxon>
        <taxon>Spermatophyta</taxon>
        <taxon>Magnoliopsida</taxon>
        <taxon>eudicotyledons</taxon>
        <taxon>Gunneridae</taxon>
        <taxon>Pentapetalae</taxon>
        <taxon>rosids</taxon>
        <taxon>fabids</taxon>
        <taxon>Malpighiales</taxon>
        <taxon>Euphorbiaceae</taxon>
        <taxon>Crotonoideae</taxon>
        <taxon>Jatropheae</taxon>
        <taxon>Jatropha</taxon>
    </lineage>
</organism>
<evidence type="ECO:0000313" key="3">
    <source>
        <dbReference type="Proteomes" id="UP000027138"/>
    </source>
</evidence>
<sequence length="194" mass="22056">MGLYQTPDNPPVDMLGDISITGQVAKGRGDLIEPFLLSGDTYADRVASTLATRVEPPLDRSSDGAGSWDSQHCFGKDYPKPQSSYRVDEIWSASPILLQVWLMDHLRVIQPPRRCLYETSQYQSRRVVVRLGTVAYEVWWVADHGDREREHRATLIGEIDARLRATTETILNSIREAVLEDSDDSKDVHPRRHR</sequence>
<accession>A0A067JGS4</accession>
<protein>
    <recommendedName>
        <fullName evidence="4">Aminotransferase-like plant mobile domain-containing protein</fullName>
    </recommendedName>
</protein>
<gene>
    <name evidence="2" type="ORF">JCGZ_00462</name>
</gene>
<reference evidence="2 3" key="1">
    <citation type="journal article" date="2014" name="PLoS ONE">
        <title>Global Analysis of Gene Expression Profiles in Physic Nut (Jatropha curcas L.) Seedlings Exposed to Salt Stress.</title>
        <authorList>
            <person name="Zhang L."/>
            <person name="Zhang C."/>
            <person name="Wu P."/>
            <person name="Chen Y."/>
            <person name="Li M."/>
            <person name="Jiang H."/>
            <person name="Wu G."/>
        </authorList>
    </citation>
    <scope>NUCLEOTIDE SEQUENCE [LARGE SCALE GENOMIC DNA]</scope>
    <source>
        <strain evidence="3">cv. GZQX0401</strain>
        <tissue evidence="2">Young leaves</tissue>
    </source>
</reference>
<feature type="region of interest" description="Disordered" evidence="1">
    <location>
        <begin position="54"/>
        <end position="74"/>
    </location>
</feature>
<dbReference type="EMBL" id="KK915251">
    <property type="protein sequence ID" value="KDP23136.1"/>
    <property type="molecule type" value="Genomic_DNA"/>
</dbReference>
<proteinExistence type="predicted"/>
<dbReference type="Proteomes" id="UP000027138">
    <property type="component" value="Unassembled WGS sequence"/>
</dbReference>
<keyword evidence="3" id="KW-1185">Reference proteome</keyword>
<name>A0A067JGS4_JATCU</name>
<evidence type="ECO:0000256" key="1">
    <source>
        <dbReference type="SAM" id="MobiDB-lite"/>
    </source>
</evidence>
<dbReference type="AlphaFoldDB" id="A0A067JGS4"/>
<evidence type="ECO:0000313" key="2">
    <source>
        <dbReference type="EMBL" id="KDP23136.1"/>
    </source>
</evidence>